<sequence length="1385" mass="153940">MKLWRNQLPVYRPEGRGLGVVFENISVHCTSGNVRTVLDLLGIFEGIIKLPMRLAYNLVGNRQHPTKTIIQGVSGVVFPGETLLVLGQPGSGCSTTLKVIANERKSYGRVDGDVAYSCISSAEMHRKYASEVLYNAEDDIHYPGLKVKHTLDFALRLRKPAKGIHQDTASFSRDMSDRLLGGLGMSHTKDTIVGSSFVRGVSGGERKRVSLAEVMASNPAIACWDNPIRGLDSSSALQFLKLLKSLSQETKMTNIVTIYQASDAMYHQCFDRVLVMYEGRMIFSGRAQDAQDHFVNLGFQKWDRQTIPDFLTSVTASSERVVRRDHIGPVPQTPEQFAQAFLQSAYYERLQADIHAYQQAAAVDTSGLAAFHAEIDRVKASVTPKGSLEPTPIWIQTLVAMRRYYQLLWKNQHDLYIVLFLNAVNAVINGSAYYKAPKTATGSFEKGGALFFSLIYFFLNALAEVSSTINARSILIKQHKLGLIHPMAFVIAQTMADIPVAAFQTLVFSCCYYFMLGLYKSASEFWIFELILFVHYSAVSSMFRMLGAWAPSLDIAFFVAGTALPVCLTYSGYGPPVPTMHRWGSWIRRISPSPWALEALMGNEFSNIDVHCTPDQMVPHGPGYGEMRYQGCSLPGSLKGSNVVSGSTYLELIYRYSRSNLWRNFGIILVMWFLYVVLTAVGLTVMTGSGGSGGGPIFKRGAVVHPQHFTEEKSKRDVEQTAVPRTESLHPVSSSSSVTQATVTEKQPKVELDKGTFSFNDVSYFVTVDGEERRLLTNINGYVKPGQLTALMGSSGAGKTTLLDTISQRKSTGKVQGQMLMGGRPLYGTFSRSCGFCMQQDVHEPMATVREALEFSAKLRQPAHVPAVEKLNYVDHIISLLELEPIADALIGEPGDGGLNVEERKRVTIGVELAAKPSALLFLDEPTSGLDSQAAFSIVSFLKKIASQGVPIVCTIHQPSAVLFQMFDHVLLLAAGGRTVYFGETGPGSAHVIDYFSRHGAVISASENPAEFIISTVTSKKAEAKDWPQVWNESSECAELKEKLSVFQSHAMSPSPTEAASEDGGLAYALPLSAQIVELTKRHWIAIWRTGSYNFSKLFKCVFCELFIAFSFFKAGPDVQGLQNYMLALLIIIWIIPAIAADIQNIWFSKWAIFEARERNGIYDYKALFVALTLVEIPWQILSFTVVYFCIYWTVGYPNVSNIAGFVYFMFLTLSLFATSFCHLMASIFPNPTLAGYANSLFWVVITVFSGTLVPHTAMNTFYRPWIFWIDPLRYFFGGTVSSVLHGIKAHCKQSDLTIFDPPADTTCYEYAADFLSQSPGYLTNPNATNSCAYCKYSYGDNYSATLDYHYSQRWWNWAVLLGFGLANILCVWFFTWLFRIKLRK</sequence>
<evidence type="ECO:0000256" key="6">
    <source>
        <dbReference type="ARBA" id="ARBA00022840"/>
    </source>
</evidence>
<dbReference type="OrthoDB" id="245989at2759"/>
<evidence type="ECO:0000256" key="1">
    <source>
        <dbReference type="ARBA" id="ARBA00004127"/>
    </source>
</evidence>
<keyword evidence="5" id="KW-0547">Nucleotide-binding</keyword>
<dbReference type="SUPFAM" id="SSF52540">
    <property type="entry name" value="P-loop containing nucleoside triphosphate hydrolases"/>
    <property type="match status" value="2"/>
</dbReference>
<reference evidence="13" key="1">
    <citation type="journal article" date="2017" name="Genome Biol.">
        <title>Comparative genomics reveals high biological diversity and specific adaptations in the industrially and medically important fungal genus Aspergillus.</title>
        <authorList>
            <person name="de Vries R.P."/>
            <person name="Riley R."/>
            <person name="Wiebenga A."/>
            <person name="Aguilar-Osorio G."/>
            <person name="Amillis S."/>
            <person name="Uchima C.A."/>
            <person name="Anderluh G."/>
            <person name="Asadollahi M."/>
            <person name="Askin M."/>
            <person name="Barry K."/>
            <person name="Battaglia E."/>
            <person name="Bayram O."/>
            <person name="Benocci T."/>
            <person name="Braus-Stromeyer S.A."/>
            <person name="Caldana C."/>
            <person name="Canovas D."/>
            <person name="Cerqueira G.C."/>
            <person name="Chen F."/>
            <person name="Chen W."/>
            <person name="Choi C."/>
            <person name="Clum A."/>
            <person name="Dos Santos R.A."/>
            <person name="Damasio A.R."/>
            <person name="Diallinas G."/>
            <person name="Emri T."/>
            <person name="Fekete E."/>
            <person name="Flipphi M."/>
            <person name="Freyberg S."/>
            <person name="Gallo A."/>
            <person name="Gournas C."/>
            <person name="Habgood R."/>
            <person name="Hainaut M."/>
            <person name="Harispe M.L."/>
            <person name="Henrissat B."/>
            <person name="Hilden K.S."/>
            <person name="Hope R."/>
            <person name="Hossain A."/>
            <person name="Karabika E."/>
            <person name="Karaffa L."/>
            <person name="Karanyi Z."/>
            <person name="Krasevec N."/>
            <person name="Kuo A."/>
            <person name="Kusch H."/>
            <person name="LaButti K."/>
            <person name="Lagendijk E.L."/>
            <person name="Lapidus A."/>
            <person name="Levasseur A."/>
            <person name="Lindquist E."/>
            <person name="Lipzen A."/>
            <person name="Logrieco A.F."/>
            <person name="MacCabe A."/>
            <person name="Maekelae M.R."/>
            <person name="Malavazi I."/>
            <person name="Melin P."/>
            <person name="Meyer V."/>
            <person name="Mielnichuk N."/>
            <person name="Miskei M."/>
            <person name="Molnar A.P."/>
            <person name="Mule G."/>
            <person name="Ngan C.Y."/>
            <person name="Orejas M."/>
            <person name="Orosz E."/>
            <person name="Ouedraogo J.P."/>
            <person name="Overkamp K.M."/>
            <person name="Park H.-S."/>
            <person name="Perrone G."/>
            <person name="Piumi F."/>
            <person name="Punt P.J."/>
            <person name="Ram A.F."/>
            <person name="Ramon A."/>
            <person name="Rauscher S."/>
            <person name="Record E."/>
            <person name="Riano-Pachon D.M."/>
            <person name="Robert V."/>
            <person name="Roehrig J."/>
            <person name="Ruller R."/>
            <person name="Salamov A."/>
            <person name="Salih N.S."/>
            <person name="Samson R.A."/>
            <person name="Sandor E."/>
            <person name="Sanguinetti M."/>
            <person name="Schuetze T."/>
            <person name="Sepcic K."/>
            <person name="Shelest E."/>
            <person name="Sherlock G."/>
            <person name="Sophianopoulou V."/>
            <person name="Squina F.M."/>
            <person name="Sun H."/>
            <person name="Susca A."/>
            <person name="Todd R.B."/>
            <person name="Tsang A."/>
            <person name="Unkles S.E."/>
            <person name="van de Wiele N."/>
            <person name="van Rossen-Uffink D."/>
            <person name="Oliveira J.V."/>
            <person name="Vesth T.C."/>
            <person name="Visser J."/>
            <person name="Yu J.-H."/>
            <person name="Zhou M."/>
            <person name="Andersen M.R."/>
            <person name="Archer D.B."/>
            <person name="Baker S.E."/>
            <person name="Benoit I."/>
            <person name="Brakhage A.A."/>
            <person name="Braus G.H."/>
            <person name="Fischer R."/>
            <person name="Frisvad J.C."/>
            <person name="Goldman G.H."/>
            <person name="Houbraken J."/>
            <person name="Oakley B."/>
            <person name="Pocsi I."/>
            <person name="Scazzocchio C."/>
            <person name="Seiboth B."/>
            <person name="vanKuyk P.A."/>
            <person name="Wortman J."/>
            <person name="Dyer P.S."/>
            <person name="Grigoriev I.V."/>
        </authorList>
    </citation>
    <scope>NUCLEOTIDE SEQUENCE [LARGE SCALE GENOMIC DNA]</scope>
    <source>
        <strain evidence="13">CBS 516.65</strain>
    </source>
</reference>
<gene>
    <name evidence="12" type="ORF">ASPGLDRAFT_74936</name>
</gene>
<dbReference type="GO" id="GO:0140359">
    <property type="term" value="F:ABC-type transporter activity"/>
    <property type="evidence" value="ECO:0007669"/>
    <property type="project" value="InterPro"/>
</dbReference>
<keyword evidence="13" id="KW-1185">Reference proteome</keyword>
<keyword evidence="6" id="KW-0067">ATP-binding</keyword>
<keyword evidence="3" id="KW-0813">Transport</keyword>
<dbReference type="InterPro" id="IPR013525">
    <property type="entry name" value="ABC2_TM"/>
</dbReference>
<feature type="transmembrane region" description="Helical" evidence="10">
    <location>
        <begin position="1355"/>
        <end position="1379"/>
    </location>
</feature>
<dbReference type="SMART" id="SM00382">
    <property type="entry name" value="AAA"/>
    <property type="match status" value="2"/>
</dbReference>
<feature type="transmembrane region" description="Helical" evidence="10">
    <location>
        <begin position="555"/>
        <end position="573"/>
    </location>
</feature>
<dbReference type="InterPro" id="IPR034003">
    <property type="entry name" value="ABCG_PDR_2"/>
</dbReference>
<dbReference type="CDD" id="cd03233">
    <property type="entry name" value="ABCG_PDR_domain1"/>
    <property type="match status" value="1"/>
</dbReference>
<dbReference type="GO" id="GO:0016020">
    <property type="term" value="C:membrane"/>
    <property type="evidence" value="ECO:0007669"/>
    <property type="project" value="InterPro"/>
</dbReference>
<dbReference type="InterPro" id="IPR017871">
    <property type="entry name" value="ABC_transporter-like_CS"/>
</dbReference>
<evidence type="ECO:0000256" key="4">
    <source>
        <dbReference type="ARBA" id="ARBA00022692"/>
    </source>
</evidence>
<feature type="transmembrane region" description="Helical" evidence="10">
    <location>
        <begin position="1125"/>
        <end position="1148"/>
    </location>
</feature>
<evidence type="ECO:0000256" key="3">
    <source>
        <dbReference type="ARBA" id="ARBA00022448"/>
    </source>
</evidence>
<dbReference type="Proteomes" id="UP000184300">
    <property type="component" value="Unassembled WGS sequence"/>
</dbReference>
<dbReference type="CDD" id="cd03232">
    <property type="entry name" value="ABCG_PDR_domain2"/>
    <property type="match status" value="1"/>
</dbReference>
<dbReference type="InterPro" id="IPR003439">
    <property type="entry name" value="ABC_transporter-like_ATP-bd"/>
</dbReference>
<feature type="transmembrane region" description="Helical" evidence="10">
    <location>
        <begin position="665"/>
        <end position="686"/>
    </location>
</feature>
<evidence type="ECO:0000256" key="7">
    <source>
        <dbReference type="ARBA" id="ARBA00022989"/>
    </source>
</evidence>
<evidence type="ECO:0000313" key="13">
    <source>
        <dbReference type="Proteomes" id="UP000184300"/>
    </source>
</evidence>
<feature type="transmembrane region" description="Helical" evidence="10">
    <location>
        <begin position="1168"/>
        <end position="1194"/>
    </location>
</feature>
<proteinExistence type="inferred from homology"/>
<evidence type="ECO:0000256" key="2">
    <source>
        <dbReference type="ARBA" id="ARBA00006012"/>
    </source>
</evidence>
<dbReference type="Pfam" id="PF00005">
    <property type="entry name" value="ABC_tran"/>
    <property type="match status" value="2"/>
</dbReference>
<comment type="similarity">
    <text evidence="2">Belongs to the ABC transporter superfamily. ABCG family. PDR (TC 3.A.1.205) subfamily.</text>
</comment>
<evidence type="ECO:0000256" key="9">
    <source>
        <dbReference type="SAM" id="MobiDB-lite"/>
    </source>
</evidence>
<dbReference type="STRING" id="1160497.A0A1L9VI10"/>
<dbReference type="GO" id="GO:0005524">
    <property type="term" value="F:ATP binding"/>
    <property type="evidence" value="ECO:0007669"/>
    <property type="project" value="UniProtKB-KW"/>
</dbReference>
<dbReference type="PROSITE" id="PS00211">
    <property type="entry name" value="ABC_TRANSPORTER_1"/>
    <property type="match status" value="1"/>
</dbReference>
<dbReference type="Pfam" id="PF01061">
    <property type="entry name" value="ABC2_membrane"/>
    <property type="match status" value="2"/>
</dbReference>
<keyword evidence="7 10" id="KW-1133">Transmembrane helix</keyword>
<dbReference type="GO" id="GO:0016887">
    <property type="term" value="F:ATP hydrolysis activity"/>
    <property type="evidence" value="ECO:0007669"/>
    <property type="project" value="InterPro"/>
</dbReference>
<evidence type="ECO:0000313" key="12">
    <source>
        <dbReference type="EMBL" id="OJJ83534.1"/>
    </source>
</evidence>
<dbReference type="GO" id="GO:0012505">
    <property type="term" value="C:endomembrane system"/>
    <property type="evidence" value="ECO:0007669"/>
    <property type="project" value="UniProtKB-SubCell"/>
</dbReference>
<feature type="transmembrane region" description="Helical" evidence="10">
    <location>
        <begin position="1241"/>
        <end position="1263"/>
    </location>
</feature>
<dbReference type="RefSeq" id="XP_022400232.1">
    <property type="nucleotide sequence ID" value="XM_022549763.1"/>
</dbReference>
<feature type="transmembrane region" description="Helical" evidence="10">
    <location>
        <begin position="525"/>
        <end position="543"/>
    </location>
</feature>
<feature type="region of interest" description="Disordered" evidence="9">
    <location>
        <begin position="713"/>
        <end position="741"/>
    </location>
</feature>
<dbReference type="FunFam" id="3.40.50.300:FF:000054">
    <property type="entry name" value="ABC multidrug transporter atrF"/>
    <property type="match status" value="1"/>
</dbReference>
<dbReference type="InterPro" id="IPR034001">
    <property type="entry name" value="ABCG_PDR_1"/>
</dbReference>
<dbReference type="PANTHER" id="PTHR19241">
    <property type="entry name" value="ATP-BINDING CASSETTE TRANSPORTER"/>
    <property type="match status" value="1"/>
</dbReference>
<dbReference type="Pfam" id="PF06422">
    <property type="entry name" value="PDR_CDR"/>
    <property type="match status" value="1"/>
</dbReference>
<evidence type="ECO:0000256" key="5">
    <source>
        <dbReference type="ARBA" id="ARBA00022741"/>
    </source>
</evidence>
<evidence type="ECO:0000259" key="11">
    <source>
        <dbReference type="PROSITE" id="PS50893"/>
    </source>
</evidence>
<dbReference type="InterPro" id="IPR003593">
    <property type="entry name" value="AAA+_ATPase"/>
</dbReference>
<dbReference type="InterPro" id="IPR043926">
    <property type="entry name" value="ABCG_dom"/>
</dbReference>
<name>A0A1L9VI10_ASPGL</name>
<evidence type="ECO:0000256" key="10">
    <source>
        <dbReference type="SAM" id="Phobius"/>
    </source>
</evidence>
<feature type="domain" description="ABC transporter" evidence="11">
    <location>
        <begin position="757"/>
        <end position="1000"/>
    </location>
</feature>
<dbReference type="GeneID" id="34466023"/>
<protein>
    <recommendedName>
        <fullName evidence="11">ABC transporter domain-containing protein</fullName>
    </recommendedName>
</protein>
<organism evidence="12 13">
    <name type="scientific">Aspergillus glaucus CBS 516.65</name>
    <dbReference type="NCBI Taxonomy" id="1160497"/>
    <lineage>
        <taxon>Eukaryota</taxon>
        <taxon>Fungi</taxon>
        <taxon>Dikarya</taxon>
        <taxon>Ascomycota</taxon>
        <taxon>Pezizomycotina</taxon>
        <taxon>Eurotiomycetes</taxon>
        <taxon>Eurotiomycetidae</taxon>
        <taxon>Eurotiales</taxon>
        <taxon>Aspergillaceae</taxon>
        <taxon>Aspergillus</taxon>
        <taxon>Aspergillus subgen. Aspergillus</taxon>
    </lineage>
</organism>
<dbReference type="Pfam" id="PF19055">
    <property type="entry name" value="ABC2_membrane_7"/>
    <property type="match status" value="1"/>
</dbReference>
<evidence type="ECO:0000256" key="8">
    <source>
        <dbReference type="ARBA" id="ARBA00023136"/>
    </source>
</evidence>
<feature type="domain" description="ABC transporter" evidence="11">
    <location>
        <begin position="54"/>
        <end position="303"/>
    </location>
</feature>
<dbReference type="EMBL" id="KV878899">
    <property type="protein sequence ID" value="OJJ83534.1"/>
    <property type="molecule type" value="Genomic_DNA"/>
</dbReference>
<dbReference type="InterPro" id="IPR010929">
    <property type="entry name" value="PDR_CDR_ABC"/>
</dbReference>
<feature type="transmembrane region" description="Helical" evidence="10">
    <location>
        <begin position="1206"/>
        <end position="1229"/>
    </location>
</feature>
<keyword evidence="8 10" id="KW-0472">Membrane</keyword>
<keyword evidence="4 10" id="KW-0812">Transmembrane</keyword>
<dbReference type="Gene3D" id="3.40.50.300">
    <property type="entry name" value="P-loop containing nucleotide triphosphate hydrolases"/>
    <property type="match status" value="2"/>
</dbReference>
<accession>A0A1L9VI10</accession>
<comment type="subcellular location">
    <subcellularLocation>
        <location evidence="1">Endomembrane system</location>
        <topology evidence="1">Multi-pass membrane protein</topology>
    </subcellularLocation>
</comment>
<dbReference type="PROSITE" id="PS50893">
    <property type="entry name" value="ABC_TRANSPORTER_2"/>
    <property type="match status" value="2"/>
</dbReference>
<feature type="transmembrane region" description="Helical" evidence="10">
    <location>
        <begin position="454"/>
        <end position="475"/>
    </location>
</feature>
<feature type="transmembrane region" description="Helical" evidence="10">
    <location>
        <begin position="415"/>
        <end position="434"/>
    </location>
</feature>
<dbReference type="VEuPathDB" id="FungiDB:ASPGLDRAFT_74936"/>
<dbReference type="InterPro" id="IPR027417">
    <property type="entry name" value="P-loop_NTPase"/>
</dbReference>
<feature type="transmembrane region" description="Helical" evidence="10">
    <location>
        <begin position="496"/>
        <end position="519"/>
    </location>
</feature>